<dbReference type="PANTHER" id="PTHR42985">
    <property type="entry name" value="SODIUM-COUPLED MONOCARBOXYLATE TRANSPORTER"/>
    <property type="match status" value="1"/>
</dbReference>
<keyword evidence="3" id="KW-0813">Transport</keyword>
<evidence type="ECO:0000256" key="8">
    <source>
        <dbReference type="ARBA" id="ARBA00023065"/>
    </source>
</evidence>
<evidence type="ECO:0000256" key="1">
    <source>
        <dbReference type="ARBA" id="ARBA00004651"/>
    </source>
</evidence>
<feature type="transmembrane region" description="Helical" evidence="12">
    <location>
        <begin position="396"/>
        <end position="421"/>
    </location>
</feature>
<dbReference type="InterPro" id="IPR001734">
    <property type="entry name" value="Na/solute_symporter"/>
</dbReference>
<feature type="transmembrane region" description="Helical" evidence="12">
    <location>
        <begin position="6"/>
        <end position="24"/>
    </location>
</feature>
<dbReference type="KEGG" id="dsl:Dacsa_3611"/>
<feature type="transmembrane region" description="Helical" evidence="12">
    <location>
        <begin position="228"/>
        <end position="247"/>
    </location>
</feature>
<feature type="transmembrane region" description="Helical" evidence="12">
    <location>
        <begin position="268"/>
        <end position="294"/>
    </location>
</feature>
<dbReference type="PATRIC" id="fig|13035.3.peg.4092"/>
<feature type="transmembrane region" description="Helical" evidence="12">
    <location>
        <begin position="121"/>
        <end position="142"/>
    </location>
</feature>
<feature type="transmembrane region" description="Helical" evidence="12">
    <location>
        <begin position="40"/>
        <end position="61"/>
    </location>
</feature>
<dbReference type="HOGENOM" id="CLU_018808_11_4_3"/>
<dbReference type="GO" id="GO:0015293">
    <property type="term" value="F:symporter activity"/>
    <property type="evidence" value="ECO:0007669"/>
    <property type="project" value="TreeGrafter"/>
</dbReference>
<dbReference type="PANTHER" id="PTHR42985:SF40">
    <property type="entry name" value="LD47995P-RELATED"/>
    <property type="match status" value="1"/>
</dbReference>
<reference evidence="13" key="1">
    <citation type="submission" date="2012-04" db="EMBL/GenBank/DDBJ databases">
        <title>Finished genome of Dactylococcopsis salina PCC 8305.</title>
        <authorList>
            <consortium name="US DOE Joint Genome Institute"/>
            <person name="Gugger M."/>
            <person name="Coursin T."/>
            <person name="Rippka R."/>
            <person name="Tandeau De Marsac N."/>
            <person name="Huntemann M."/>
            <person name="Wei C.-L."/>
            <person name="Han J."/>
            <person name="Detter J.C."/>
            <person name="Han C."/>
            <person name="Tapia R."/>
            <person name="Daligault H."/>
            <person name="Chen A."/>
            <person name="Krypides N."/>
            <person name="Mavromatis K."/>
            <person name="Markowitz V."/>
            <person name="Szeto E."/>
            <person name="Ivanova N."/>
            <person name="Ovchinnikova G."/>
            <person name="Pagani I."/>
            <person name="Pati A."/>
            <person name="Goodwin L."/>
            <person name="Peters L."/>
            <person name="Pitluck S."/>
            <person name="Woyke T."/>
            <person name="Kerfeld C."/>
        </authorList>
    </citation>
    <scope>NUCLEOTIDE SEQUENCE [LARGE SCALE GENOMIC DNA]</scope>
    <source>
        <strain evidence="13">PCC 8305</strain>
    </source>
</reference>
<dbReference type="RefSeq" id="WP_015231065.1">
    <property type="nucleotide sequence ID" value="NC_019780.1"/>
</dbReference>
<keyword evidence="6 12" id="KW-1133">Transmembrane helix</keyword>
<keyword evidence="5 12" id="KW-0812">Transmembrane</keyword>
<dbReference type="Pfam" id="PF00474">
    <property type="entry name" value="SSF"/>
    <property type="match status" value="1"/>
</dbReference>
<evidence type="ECO:0000256" key="11">
    <source>
        <dbReference type="RuleBase" id="RU362091"/>
    </source>
</evidence>
<dbReference type="GO" id="GO:0006814">
    <property type="term" value="P:sodium ion transport"/>
    <property type="evidence" value="ECO:0007669"/>
    <property type="project" value="UniProtKB-KW"/>
</dbReference>
<dbReference type="STRING" id="13035.Dacsa_3611"/>
<dbReference type="OrthoDB" id="9810181at2"/>
<keyword evidence="8" id="KW-0406">Ion transport</keyword>
<accession>K9YYR5</accession>
<dbReference type="GO" id="GO:0005886">
    <property type="term" value="C:plasma membrane"/>
    <property type="evidence" value="ECO:0007669"/>
    <property type="project" value="UniProtKB-SubCell"/>
</dbReference>
<protein>
    <submittedName>
        <fullName evidence="13">Na+/proline symporter</fullName>
    </submittedName>
</protein>
<feature type="transmembrane region" description="Helical" evidence="12">
    <location>
        <begin position="314"/>
        <end position="335"/>
    </location>
</feature>
<evidence type="ECO:0000256" key="6">
    <source>
        <dbReference type="ARBA" id="ARBA00022989"/>
    </source>
</evidence>
<evidence type="ECO:0000313" key="13">
    <source>
        <dbReference type="EMBL" id="AFZ52091.1"/>
    </source>
</evidence>
<dbReference type="CDD" id="cd10326">
    <property type="entry name" value="SLC5sbd_NIS-like"/>
    <property type="match status" value="1"/>
</dbReference>
<comment type="subcellular location">
    <subcellularLocation>
        <location evidence="1">Cell membrane</location>
        <topology evidence="1">Multi-pass membrane protein</topology>
    </subcellularLocation>
</comment>
<dbReference type="Proteomes" id="UP000010482">
    <property type="component" value="Chromosome"/>
</dbReference>
<dbReference type="InterPro" id="IPR051163">
    <property type="entry name" value="Sodium:Solute_Symporter_SSF"/>
</dbReference>
<feature type="transmembrane region" description="Helical" evidence="12">
    <location>
        <begin position="148"/>
        <end position="166"/>
    </location>
</feature>
<evidence type="ECO:0000256" key="10">
    <source>
        <dbReference type="ARBA" id="ARBA00023201"/>
    </source>
</evidence>
<evidence type="ECO:0000313" key="14">
    <source>
        <dbReference type="Proteomes" id="UP000010482"/>
    </source>
</evidence>
<evidence type="ECO:0000256" key="2">
    <source>
        <dbReference type="ARBA" id="ARBA00006434"/>
    </source>
</evidence>
<organism evidence="13 14">
    <name type="scientific">Dactylococcopsis salina (strain PCC 8305)</name>
    <name type="common">Myxobactron salinum</name>
    <dbReference type="NCBI Taxonomy" id="13035"/>
    <lineage>
        <taxon>Bacteria</taxon>
        <taxon>Bacillati</taxon>
        <taxon>Cyanobacteriota</taxon>
        <taxon>Cyanophyceae</taxon>
        <taxon>Nodosilineales</taxon>
        <taxon>Cymatolegaceae</taxon>
        <taxon>Dactylococcopsis</taxon>
    </lineage>
</organism>
<keyword evidence="9 12" id="KW-0472">Membrane</keyword>
<proteinExistence type="inferred from homology"/>
<dbReference type="Gene3D" id="1.20.1730.10">
    <property type="entry name" value="Sodium/glucose cotransporter"/>
    <property type="match status" value="1"/>
</dbReference>
<dbReference type="EMBL" id="CP003944">
    <property type="protein sequence ID" value="AFZ52091.1"/>
    <property type="molecule type" value="Genomic_DNA"/>
</dbReference>
<dbReference type="AlphaFoldDB" id="K9YYR5"/>
<feature type="transmembrane region" description="Helical" evidence="12">
    <location>
        <begin position="178"/>
        <end position="196"/>
    </location>
</feature>
<evidence type="ECO:0000256" key="12">
    <source>
        <dbReference type="SAM" id="Phobius"/>
    </source>
</evidence>
<feature type="transmembrane region" description="Helical" evidence="12">
    <location>
        <begin position="454"/>
        <end position="474"/>
    </location>
</feature>
<evidence type="ECO:0000256" key="4">
    <source>
        <dbReference type="ARBA" id="ARBA00022475"/>
    </source>
</evidence>
<name>K9YYR5_DACS8</name>
<dbReference type="eggNOG" id="COG0591">
    <property type="taxonomic scope" value="Bacteria"/>
</dbReference>
<dbReference type="NCBIfam" id="TIGR00813">
    <property type="entry name" value="sss"/>
    <property type="match status" value="1"/>
</dbReference>
<keyword evidence="10" id="KW-0739">Sodium transport</keyword>
<feature type="transmembrane region" description="Helical" evidence="12">
    <location>
        <begin position="370"/>
        <end position="390"/>
    </location>
</feature>
<keyword evidence="4" id="KW-1003">Cell membrane</keyword>
<dbReference type="PROSITE" id="PS50283">
    <property type="entry name" value="NA_SOLUT_SYMP_3"/>
    <property type="match status" value="1"/>
</dbReference>
<evidence type="ECO:0000256" key="3">
    <source>
        <dbReference type="ARBA" id="ARBA00022448"/>
    </source>
</evidence>
<evidence type="ECO:0000256" key="9">
    <source>
        <dbReference type="ARBA" id="ARBA00023136"/>
    </source>
</evidence>
<dbReference type="InterPro" id="IPR038377">
    <property type="entry name" value="Na/Glc_symporter_sf"/>
</dbReference>
<gene>
    <name evidence="13" type="ORF">Dacsa_3611</name>
</gene>
<sequence>MSLIDWAIVSFYGIIVITIGFLASQKPSNTNEYFRGGRQLPWWAIGFSIIATSFSAASLLGGPGQGYGHGFLYLQLQLGDLIGYGLVIALFLPFFVNLNLTTAYEYLEKRFDGKTRSLGSLCFLLFVIARLGALLYGASLVVSTVTGMPLYLTIVLVGLFSILYTVTGGITAVVWTDVLQFGMIFVGLGAGIWTAVSQVDGGFGQLWATAGEAGKLTVFNLSWQPDSIYSLPTALFAYGVLSFAVAGTNQQSVQRYVSCSDVPSARKAIFVGWFMGFVGVAATLFLGVILFAFYRLNSGLPDDVMGDQILPFFILNQVPPVASGFLVAAIFAAAMSSIDSALHSLATCMTVDFYDRYFLREEAEGKSLKMAKLLIVVWGILGILSAFYVASTGEDLLPFLVTYTTVFLGPLLGIFLMGVLFPRVNANGAFYGTVITVMLMIVASEAGWVSFPGIWRSAITAPIGVIIGYLISLFGEIPGARSIQGLTLWTQIGQGNRLLDRPGLEEEEDSAE</sequence>
<feature type="transmembrane region" description="Helical" evidence="12">
    <location>
        <begin position="428"/>
        <end position="448"/>
    </location>
</feature>
<evidence type="ECO:0000256" key="7">
    <source>
        <dbReference type="ARBA" id="ARBA00023053"/>
    </source>
</evidence>
<feature type="transmembrane region" description="Helical" evidence="12">
    <location>
        <begin position="81"/>
        <end position="100"/>
    </location>
</feature>
<keyword evidence="7" id="KW-0915">Sodium</keyword>
<comment type="similarity">
    <text evidence="2 11">Belongs to the sodium:solute symporter (SSF) (TC 2.A.21) family.</text>
</comment>
<evidence type="ECO:0000256" key="5">
    <source>
        <dbReference type="ARBA" id="ARBA00022692"/>
    </source>
</evidence>
<keyword evidence="14" id="KW-1185">Reference proteome</keyword>